<organism evidence="2 3">
    <name type="scientific">Nepenthes gracilis</name>
    <name type="common">Slender pitcher plant</name>
    <dbReference type="NCBI Taxonomy" id="150966"/>
    <lineage>
        <taxon>Eukaryota</taxon>
        <taxon>Viridiplantae</taxon>
        <taxon>Streptophyta</taxon>
        <taxon>Embryophyta</taxon>
        <taxon>Tracheophyta</taxon>
        <taxon>Spermatophyta</taxon>
        <taxon>Magnoliopsida</taxon>
        <taxon>eudicotyledons</taxon>
        <taxon>Gunneridae</taxon>
        <taxon>Pentapetalae</taxon>
        <taxon>Caryophyllales</taxon>
        <taxon>Nepenthaceae</taxon>
        <taxon>Nepenthes</taxon>
    </lineage>
</organism>
<sequence length="832" mass="92387">MELRSCSHLHFISAIRCGEVIKFLNINRGKPALAFKNIHELYDSEDSAYCDLLMKSHTKADRSVTVHSANVKAKIEPTEEHKTVDNDLAEAECNSGDINQRNDDFDDLNFGKMTLKKFIQTCKAQKRKLSKYANQSKESLESCPVIKQEYVDMQPEEDEFDWDEALRSWKSKLSKRSMAKKQKSCSASFETCVVVGDNIDISEPDYLKGEDATCCLDSSFVTDHQGACLYKMTRDSTEIDDGSYPKQESLSVLEASQGCSLSKVSHEVPKTCDGCSPKAKSLSILEECQSCELNQVSYEYTTNEDCYEVTETGYGCSPKPNSLSVLEESQGCTVKQASFEHPEDAEDSSDIPETSKFEEIMKVDDTPIMDNQSLVLPSMELIHKENIADLVICKESPETSCLGCHSSDYDNLVDGPYAPGIPVHISISAEAQAPSMVSGNVQGSELTYHDQACQFRDEIQEYMLPDSFTVGINGSARICGSTLDSNLGFTANEMASQDYDTPMTQDRETSTFADRNALRNCFPDGKICDGTDEAARSLVDESCDHSELQHPPDRLFSARKTISPTSQERLCRLMNFSELHDKSGTHECREKIFYEKRGENSDSRTTSDLESDDVFVTSRRSSCINIADITGDSGKTIRKVKDESKCISKGPQPSHVLPCLSSGCSSNQSCSQSAIAFSQQQMHDIERLAMKLTKELRSMREIVAETLPSEARMATTRYNTNDVRVAVEHAAKVEETTKRWLSMMTRDCNRFCKIMSLAGKDARRGENGINRGTAENAATAAAVASPGTMAHKERKISFADEAGGRLCQVRFYEDNANSPPLCPEIEDELQAP</sequence>
<keyword evidence="1" id="KW-0175">Coiled coil</keyword>
<evidence type="ECO:0000313" key="2">
    <source>
        <dbReference type="EMBL" id="GMH04153.1"/>
    </source>
</evidence>
<protein>
    <submittedName>
        <fullName evidence="2">Uncharacterized protein</fullName>
    </submittedName>
</protein>
<keyword evidence="3" id="KW-1185">Reference proteome</keyword>
<dbReference type="PANTHER" id="PTHR34461:SF2">
    <property type="entry name" value="EXPRESSED PROTEIN"/>
    <property type="match status" value="1"/>
</dbReference>
<comment type="caution">
    <text evidence="2">The sequence shown here is derived from an EMBL/GenBank/DDBJ whole genome shotgun (WGS) entry which is preliminary data.</text>
</comment>
<dbReference type="PANTHER" id="PTHR34461">
    <property type="entry name" value="EXPRESSED PROTEIN"/>
    <property type="match status" value="1"/>
</dbReference>
<dbReference type="Proteomes" id="UP001279734">
    <property type="component" value="Unassembled WGS sequence"/>
</dbReference>
<proteinExistence type="predicted"/>
<feature type="coiled-coil region" evidence="1">
    <location>
        <begin position="675"/>
        <end position="702"/>
    </location>
</feature>
<dbReference type="EMBL" id="BSYO01000004">
    <property type="protein sequence ID" value="GMH04153.1"/>
    <property type="molecule type" value="Genomic_DNA"/>
</dbReference>
<reference evidence="2" key="1">
    <citation type="submission" date="2023-05" db="EMBL/GenBank/DDBJ databases">
        <title>Nepenthes gracilis genome sequencing.</title>
        <authorList>
            <person name="Fukushima K."/>
        </authorList>
    </citation>
    <scope>NUCLEOTIDE SEQUENCE</scope>
    <source>
        <strain evidence="2">SING2019-196</strain>
    </source>
</reference>
<evidence type="ECO:0000256" key="1">
    <source>
        <dbReference type="SAM" id="Coils"/>
    </source>
</evidence>
<evidence type="ECO:0000313" key="3">
    <source>
        <dbReference type="Proteomes" id="UP001279734"/>
    </source>
</evidence>
<name>A0AAD3XH00_NEPGR</name>
<gene>
    <name evidence="2" type="ORF">Nepgr_005992</name>
</gene>
<dbReference type="AlphaFoldDB" id="A0AAD3XH00"/>
<accession>A0AAD3XH00</accession>